<keyword evidence="9" id="KW-1185">Reference proteome</keyword>
<organism evidence="8 9">
    <name type="scientific">Amblyomma americanum</name>
    <name type="common">Lone star tick</name>
    <dbReference type="NCBI Taxonomy" id="6943"/>
    <lineage>
        <taxon>Eukaryota</taxon>
        <taxon>Metazoa</taxon>
        <taxon>Ecdysozoa</taxon>
        <taxon>Arthropoda</taxon>
        <taxon>Chelicerata</taxon>
        <taxon>Arachnida</taxon>
        <taxon>Acari</taxon>
        <taxon>Parasitiformes</taxon>
        <taxon>Ixodida</taxon>
        <taxon>Ixodoidea</taxon>
        <taxon>Ixodidae</taxon>
        <taxon>Amblyomminae</taxon>
        <taxon>Amblyomma</taxon>
    </lineage>
</organism>
<dbReference type="AlphaFoldDB" id="A0AAQ4DV35"/>
<accession>A0AAQ4DV35</accession>
<dbReference type="GO" id="GO:0008528">
    <property type="term" value="F:G protein-coupled peptide receptor activity"/>
    <property type="evidence" value="ECO:0007669"/>
    <property type="project" value="TreeGrafter"/>
</dbReference>
<dbReference type="GO" id="GO:0007166">
    <property type="term" value="P:cell surface receptor signaling pathway"/>
    <property type="evidence" value="ECO:0007669"/>
    <property type="project" value="InterPro"/>
</dbReference>
<sequence>MGPPVLCKCVLSLKMYAATASINWMFVEGLLLHSRVAVSVFRQDAPFRLYYALGWGLPLVFILAWAYQTQKELRTACWEGYGSSTNVWILIAPRLVAILVNSVFLVNIVRILVSRVKPSASSAETTQFRKAIKATALLFPLLGITHLLFCINPQNETMGLREAYMIINAILQSSQGIFVSVLYCFMDSEVQTALRNAYLRAAARRDTRKVSTASRSWRFSSSRRCRLTSSVTSPLSSVSRKLPPTSHAAANDTRSRGDTGTRVAGLPCQCRSKPKPNECGHCHDGTVDVFHV</sequence>
<evidence type="ECO:0000313" key="9">
    <source>
        <dbReference type="Proteomes" id="UP001321473"/>
    </source>
</evidence>
<feature type="compositionally biased region" description="Low complexity" evidence="5">
    <location>
        <begin position="231"/>
        <end position="240"/>
    </location>
</feature>
<keyword evidence="3 6" id="KW-1133">Transmembrane helix</keyword>
<dbReference type="PROSITE" id="PS50261">
    <property type="entry name" value="G_PROTEIN_RECEP_F2_4"/>
    <property type="match status" value="1"/>
</dbReference>
<evidence type="ECO:0000256" key="1">
    <source>
        <dbReference type="ARBA" id="ARBA00004141"/>
    </source>
</evidence>
<feature type="domain" description="G-protein coupled receptors family 2 profile 2" evidence="7">
    <location>
        <begin position="1"/>
        <end position="187"/>
    </location>
</feature>
<feature type="transmembrane region" description="Helical" evidence="6">
    <location>
        <begin position="163"/>
        <end position="185"/>
    </location>
</feature>
<keyword evidence="4 6" id="KW-0472">Membrane</keyword>
<evidence type="ECO:0000256" key="4">
    <source>
        <dbReference type="ARBA" id="ARBA00023136"/>
    </source>
</evidence>
<keyword evidence="2 6" id="KW-0812">Transmembrane</keyword>
<comment type="caution">
    <text evidence="8">The sequence shown here is derived from an EMBL/GenBank/DDBJ whole genome shotgun (WGS) entry which is preliminary data.</text>
</comment>
<dbReference type="EMBL" id="JARKHS020026451">
    <property type="protein sequence ID" value="KAK8766325.1"/>
    <property type="molecule type" value="Genomic_DNA"/>
</dbReference>
<evidence type="ECO:0000256" key="5">
    <source>
        <dbReference type="SAM" id="MobiDB-lite"/>
    </source>
</evidence>
<feature type="transmembrane region" description="Helical" evidence="6">
    <location>
        <begin position="49"/>
        <end position="67"/>
    </location>
</feature>
<dbReference type="InterPro" id="IPR050332">
    <property type="entry name" value="GPCR_2"/>
</dbReference>
<dbReference type="InterPro" id="IPR017981">
    <property type="entry name" value="GPCR_2-like_7TM"/>
</dbReference>
<dbReference type="PANTHER" id="PTHR45620:SF15">
    <property type="entry name" value="DIURETIC HORMONE 44 RECEPTOR 1-RELATED"/>
    <property type="match status" value="1"/>
</dbReference>
<evidence type="ECO:0000256" key="2">
    <source>
        <dbReference type="ARBA" id="ARBA00022692"/>
    </source>
</evidence>
<feature type="region of interest" description="Disordered" evidence="5">
    <location>
        <begin position="231"/>
        <end position="262"/>
    </location>
</feature>
<dbReference type="Gene3D" id="1.20.1070.10">
    <property type="entry name" value="Rhodopsin 7-helix transmembrane proteins"/>
    <property type="match status" value="1"/>
</dbReference>
<evidence type="ECO:0000313" key="8">
    <source>
        <dbReference type="EMBL" id="KAK8766325.1"/>
    </source>
</evidence>
<name>A0AAQ4DV35_AMBAM</name>
<evidence type="ECO:0000256" key="6">
    <source>
        <dbReference type="SAM" id="Phobius"/>
    </source>
</evidence>
<dbReference type="SUPFAM" id="SSF81321">
    <property type="entry name" value="Family A G protein-coupled receptor-like"/>
    <property type="match status" value="1"/>
</dbReference>
<gene>
    <name evidence="8" type="ORF">V5799_006894</name>
</gene>
<feature type="transmembrane region" description="Helical" evidence="6">
    <location>
        <begin position="15"/>
        <end position="37"/>
    </location>
</feature>
<protein>
    <recommendedName>
        <fullName evidence="7">G-protein coupled receptors family 2 profile 2 domain-containing protein</fullName>
    </recommendedName>
</protein>
<evidence type="ECO:0000256" key="3">
    <source>
        <dbReference type="ARBA" id="ARBA00022989"/>
    </source>
</evidence>
<comment type="subcellular location">
    <subcellularLocation>
        <location evidence="1">Membrane</location>
        <topology evidence="1">Multi-pass membrane protein</topology>
    </subcellularLocation>
</comment>
<dbReference type="InterPro" id="IPR000832">
    <property type="entry name" value="GPCR_2_secretin-like"/>
</dbReference>
<evidence type="ECO:0000259" key="7">
    <source>
        <dbReference type="PROSITE" id="PS50261"/>
    </source>
</evidence>
<dbReference type="GO" id="GO:0007188">
    <property type="term" value="P:adenylate cyclase-modulating G protein-coupled receptor signaling pathway"/>
    <property type="evidence" value="ECO:0007669"/>
    <property type="project" value="TreeGrafter"/>
</dbReference>
<dbReference type="GO" id="GO:0017046">
    <property type="term" value="F:peptide hormone binding"/>
    <property type="evidence" value="ECO:0007669"/>
    <property type="project" value="TreeGrafter"/>
</dbReference>
<dbReference type="GO" id="GO:0005886">
    <property type="term" value="C:plasma membrane"/>
    <property type="evidence" value="ECO:0007669"/>
    <property type="project" value="TreeGrafter"/>
</dbReference>
<proteinExistence type="predicted"/>
<reference evidence="8 9" key="1">
    <citation type="journal article" date="2023" name="Arcadia Sci">
        <title>De novo assembly of a long-read Amblyomma americanum tick genome.</title>
        <authorList>
            <person name="Chou S."/>
            <person name="Poskanzer K.E."/>
            <person name="Rollins M."/>
            <person name="Thuy-Boun P.S."/>
        </authorList>
    </citation>
    <scope>NUCLEOTIDE SEQUENCE [LARGE SCALE GENOMIC DNA]</scope>
    <source>
        <strain evidence="8">F_SG_1</strain>
        <tissue evidence="8">Salivary glands</tissue>
    </source>
</reference>
<feature type="transmembrane region" description="Helical" evidence="6">
    <location>
        <begin position="87"/>
        <end position="113"/>
    </location>
</feature>
<dbReference type="PRINTS" id="PR00249">
    <property type="entry name" value="GPCRSECRETIN"/>
</dbReference>
<dbReference type="Pfam" id="PF00002">
    <property type="entry name" value="7tm_2"/>
    <property type="match status" value="1"/>
</dbReference>
<dbReference type="PANTHER" id="PTHR45620">
    <property type="entry name" value="PDF RECEPTOR-LIKE PROTEIN-RELATED"/>
    <property type="match status" value="1"/>
</dbReference>
<dbReference type="Proteomes" id="UP001321473">
    <property type="component" value="Unassembled WGS sequence"/>
</dbReference>
<feature type="transmembrane region" description="Helical" evidence="6">
    <location>
        <begin position="134"/>
        <end position="151"/>
    </location>
</feature>